<dbReference type="Proteomes" id="UP000234323">
    <property type="component" value="Unassembled WGS sequence"/>
</dbReference>
<proteinExistence type="predicted"/>
<dbReference type="OrthoDB" id="2438256at2759"/>
<evidence type="ECO:0000313" key="2">
    <source>
        <dbReference type="EMBL" id="PKY48607.1"/>
    </source>
</evidence>
<protein>
    <submittedName>
        <fullName evidence="2">Uncharacterized protein</fullName>
    </submittedName>
</protein>
<comment type="caution">
    <text evidence="2">The sequence shown here is derived from an EMBL/GenBank/DDBJ whole genome shotgun (WGS) entry which is preliminary data.</text>
</comment>
<accession>A0A2I1DRW6</accession>
<evidence type="ECO:0000313" key="3">
    <source>
        <dbReference type="Proteomes" id="UP000234323"/>
    </source>
</evidence>
<feature type="compositionally biased region" description="Basic and acidic residues" evidence="1">
    <location>
        <begin position="29"/>
        <end position="44"/>
    </location>
</feature>
<organism evidence="2 3">
    <name type="scientific">Rhizophagus irregularis</name>
    <dbReference type="NCBI Taxonomy" id="588596"/>
    <lineage>
        <taxon>Eukaryota</taxon>
        <taxon>Fungi</taxon>
        <taxon>Fungi incertae sedis</taxon>
        <taxon>Mucoromycota</taxon>
        <taxon>Glomeromycotina</taxon>
        <taxon>Glomeromycetes</taxon>
        <taxon>Glomerales</taxon>
        <taxon>Glomeraceae</taxon>
        <taxon>Rhizophagus</taxon>
    </lineage>
</organism>
<feature type="compositionally biased region" description="Polar residues" evidence="1">
    <location>
        <begin position="16"/>
        <end position="28"/>
    </location>
</feature>
<dbReference type="VEuPathDB" id="FungiDB:FUN_022919"/>
<feature type="region of interest" description="Disordered" evidence="1">
    <location>
        <begin position="1"/>
        <end position="56"/>
    </location>
</feature>
<dbReference type="AlphaFoldDB" id="A0A2I1DRW6"/>
<gene>
    <name evidence="2" type="ORF">RhiirA4_464249</name>
</gene>
<sequence>MSQPYGQHVRPPNYAGGQQNPESSNESIPRTREDFEELRNEGKIRTNQYGDIEIIN</sequence>
<dbReference type="EMBL" id="LLXI01000653">
    <property type="protein sequence ID" value="PKY48607.1"/>
    <property type="molecule type" value="Genomic_DNA"/>
</dbReference>
<reference evidence="2 3" key="1">
    <citation type="submission" date="2015-10" db="EMBL/GenBank/DDBJ databases">
        <title>Genome analyses suggest a sexual origin of heterokaryosis in a supposedly ancient asexual fungus.</title>
        <authorList>
            <person name="Ropars J."/>
            <person name="Sedzielewska K."/>
            <person name="Noel J."/>
            <person name="Charron P."/>
            <person name="Farinelli L."/>
            <person name="Marton T."/>
            <person name="Kruger M."/>
            <person name="Pelin A."/>
            <person name="Brachmann A."/>
            <person name="Corradi N."/>
        </authorList>
    </citation>
    <scope>NUCLEOTIDE SEQUENCE [LARGE SCALE GENOMIC DNA]</scope>
    <source>
        <strain evidence="2 3">A4</strain>
    </source>
</reference>
<evidence type="ECO:0000256" key="1">
    <source>
        <dbReference type="SAM" id="MobiDB-lite"/>
    </source>
</evidence>
<keyword evidence="3" id="KW-1185">Reference proteome</keyword>
<name>A0A2I1DRW6_9GLOM</name>